<protein>
    <recommendedName>
        <fullName evidence="4">ABC-2 family transporter protein</fullName>
    </recommendedName>
</protein>
<dbReference type="EMBL" id="FMUS01000016">
    <property type="protein sequence ID" value="SCY78482.1"/>
    <property type="molecule type" value="Genomic_DNA"/>
</dbReference>
<feature type="transmembrane region" description="Helical" evidence="1">
    <location>
        <begin position="180"/>
        <end position="203"/>
    </location>
</feature>
<name>A0A1G5IQX4_9FIRM</name>
<dbReference type="RefSeq" id="WP_091543828.1">
    <property type="nucleotide sequence ID" value="NZ_FMUS01000016.1"/>
</dbReference>
<feature type="transmembrane region" description="Helical" evidence="1">
    <location>
        <begin position="117"/>
        <end position="139"/>
    </location>
</feature>
<evidence type="ECO:0000313" key="2">
    <source>
        <dbReference type="EMBL" id="SCY78482.1"/>
    </source>
</evidence>
<dbReference type="OrthoDB" id="9793294at2"/>
<dbReference type="Proteomes" id="UP000198636">
    <property type="component" value="Unassembled WGS sequence"/>
</dbReference>
<feature type="transmembrane region" description="Helical" evidence="1">
    <location>
        <begin position="49"/>
        <end position="70"/>
    </location>
</feature>
<evidence type="ECO:0000256" key="1">
    <source>
        <dbReference type="SAM" id="Phobius"/>
    </source>
</evidence>
<feature type="transmembrane region" description="Helical" evidence="1">
    <location>
        <begin position="209"/>
        <end position="231"/>
    </location>
</feature>
<dbReference type="STRING" id="1120976.SAMN03080606_02473"/>
<evidence type="ECO:0000313" key="3">
    <source>
        <dbReference type="Proteomes" id="UP000198636"/>
    </source>
</evidence>
<keyword evidence="1" id="KW-0472">Membrane</keyword>
<accession>A0A1G5IQX4</accession>
<keyword evidence="1" id="KW-0812">Transmembrane</keyword>
<evidence type="ECO:0008006" key="4">
    <source>
        <dbReference type="Google" id="ProtNLM"/>
    </source>
</evidence>
<feature type="transmembrane region" description="Helical" evidence="1">
    <location>
        <begin position="76"/>
        <end position="96"/>
    </location>
</feature>
<keyword evidence="3" id="KW-1185">Reference proteome</keyword>
<proteinExistence type="predicted"/>
<keyword evidence="1" id="KW-1133">Transmembrane helix</keyword>
<organism evidence="2 3">
    <name type="scientific">Alkaliphilus peptidifermentans DSM 18978</name>
    <dbReference type="NCBI Taxonomy" id="1120976"/>
    <lineage>
        <taxon>Bacteria</taxon>
        <taxon>Bacillati</taxon>
        <taxon>Bacillota</taxon>
        <taxon>Clostridia</taxon>
        <taxon>Peptostreptococcales</taxon>
        <taxon>Natronincolaceae</taxon>
        <taxon>Alkaliphilus</taxon>
    </lineage>
</organism>
<sequence>MNRIKKVLKKAYDIPLSKEKEAFLQRLNFPKSSYKDFFIYQISYIQKRVWILSTALIGLILMLLHFENITGDALKIIWITSSVLPFIALVAITEISRSMSHNMAEIEMSCRYNLADLMLARISILAAFNFILSNILILGIQGKTAYSPIRISLYIFVPFLLTCLASLIVLNYIKIKETTYICGGISCFISGINALIIGSNQIAYTDKFVGFWVIIFIALMVGIIVEIIDFIRKLEELHWNLQLTA</sequence>
<feature type="transmembrane region" description="Helical" evidence="1">
    <location>
        <begin position="151"/>
        <end position="173"/>
    </location>
</feature>
<gene>
    <name evidence="2" type="ORF">SAMN03080606_02473</name>
</gene>
<dbReference type="AlphaFoldDB" id="A0A1G5IQX4"/>
<reference evidence="2 3" key="1">
    <citation type="submission" date="2016-10" db="EMBL/GenBank/DDBJ databases">
        <authorList>
            <person name="de Groot N.N."/>
        </authorList>
    </citation>
    <scope>NUCLEOTIDE SEQUENCE [LARGE SCALE GENOMIC DNA]</scope>
    <source>
        <strain evidence="2 3">DSM 18978</strain>
    </source>
</reference>